<organism evidence="4 5">
    <name type="scientific">Zhongshania aquimaris</name>
    <dbReference type="NCBI Taxonomy" id="2857107"/>
    <lineage>
        <taxon>Bacteria</taxon>
        <taxon>Pseudomonadati</taxon>
        <taxon>Pseudomonadota</taxon>
        <taxon>Gammaproteobacteria</taxon>
        <taxon>Cellvibrionales</taxon>
        <taxon>Spongiibacteraceae</taxon>
        <taxon>Zhongshania</taxon>
    </lineage>
</organism>
<dbReference type="Pfam" id="PF00682">
    <property type="entry name" value="HMGL-like"/>
    <property type="match status" value="1"/>
</dbReference>
<evidence type="ECO:0000313" key="5">
    <source>
        <dbReference type="Proteomes" id="UP001166291"/>
    </source>
</evidence>
<accession>A0ABS6VU25</accession>
<dbReference type="EMBL" id="JAHWDQ010000003">
    <property type="protein sequence ID" value="MBW2941823.1"/>
    <property type="molecule type" value="Genomic_DNA"/>
</dbReference>
<protein>
    <submittedName>
        <fullName evidence="4">Hydroxymethylglutaryl-CoA lyase</fullName>
    </submittedName>
</protein>
<evidence type="ECO:0000256" key="1">
    <source>
        <dbReference type="ARBA" id="ARBA00022723"/>
    </source>
</evidence>
<evidence type="ECO:0000259" key="3">
    <source>
        <dbReference type="PROSITE" id="PS50991"/>
    </source>
</evidence>
<feature type="domain" description="Pyruvate carboxyltransferase" evidence="3">
    <location>
        <begin position="5"/>
        <end position="271"/>
    </location>
</feature>
<evidence type="ECO:0000313" key="4">
    <source>
        <dbReference type="EMBL" id="MBW2941823.1"/>
    </source>
</evidence>
<dbReference type="Proteomes" id="UP001166291">
    <property type="component" value="Unassembled WGS sequence"/>
</dbReference>
<gene>
    <name evidence="4" type="ORF">KXJ70_13585</name>
</gene>
<dbReference type="PROSITE" id="PS50991">
    <property type="entry name" value="PYR_CT"/>
    <property type="match status" value="1"/>
</dbReference>
<proteinExistence type="predicted"/>
<reference evidence="4" key="1">
    <citation type="submission" date="2021-07" db="EMBL/GenBank/DDBJ databases">
        <title>Zhongshania sp. CAU 1632 isolated from seawater.</title>
        <authorList>
            <person name="Kim W."/>
        </authorList>
    </citation>
    <scope>NUCLEOTIDE SEQUENCE</scope>
    <source>
        <strain evidence="4">CAU 1632</strain>
    </source>
</reference>
<dbReference type="InterPro" id="IPR000891">
    <property type="entry name" value="PYR_CT"/>
</dbReference>
<evidence type="ECO:0000256" key="2">
    <source>
        <dbReference type="ARBA" id="ARBA00023239"/>
    </source>
</evidence>
<dbReference type="RefSeq" id="WP_219044046.1">
    <property type="nucleotide sequence ID" value="NZ_JAHWDQ010000003.1"/>
</dbReference>
<dbReference type="InterPro" id="IPR043594">
    <property type="entry name" value="HMGL"/>
</dbReference>
<dbReference type="NCBIfam" id="NF004283">
    <property type="entry name" value="PRK05692.1"/>
    <property type="match status" value="1"/>
</dbReference>
<dbReference type="PANTHER" id="PTHR42738">
    <property type="entry name" value="HYDROXYMETHYLGLUTARYL-COA LYASE"/>
    <property type="match status" value="1"/>
</dbReference>
<name>A0ABS6VU25_9GAMM</name>
<sequence>MAEKIIINDVGPRDGLQNQAVILEPQQRVALIHALIAAGVKHIEVGSFVSPAAVPAMSGTADVIAALPKGDFHFSALIPNLKGYELAKASGIDTVSLVIAASNTMNEKNIRMSNSQVMSFAKDVLGRSHTDELITLACIATAWECPFEGLIPENTVIDLCAELFAAGAQEVVLADTIGAASPGQVRSLMTKLVSEFGAHRLSCHFHDTRAMGVANLYAAVECGIRKFDSSIGGLGGCPFAPGASGNVATEDVVLMLNQMGFDTGIDLGKLITAADLVAAQTRTNTSANSAKWIKRQVEKGLL</sequence>
<dbReference type="PANTHER" id="PTHR42738:SF7">
    <property type="entry name" value="HYDROXYMETHYLGLUTARYL-COA LYASE"/>
    <property type="match status" value="1"/>
</dbReference>
<keyword evidence="2 4" id="KW-0456">Lyase</keyword>
<dbReference type="GO" id="GO:0016829">
    <property type="term" value="F:lyase activity"/>
    <property type="evidence" value="ECO:0007669"/>
    <property type="project" value="UniProtKB-KW"/>
</dbReference>
<keyword evidence="5" id="KW-1185">Reference proteome</keyword>
<dbReference type="CDD" id="cd07938">
    <property type="entry name" value="DRE_TIM_HMGL"/>
    <property type="match status" value="1"/>
</dbReference>
<comment type="caution">
    <text evidence="4">The sequence shown here is derived from an EMBL/GenBank/DDBJ whole genome shotgun (WGS) entry which is preliminary data.</text>
</comment>
<keyword evidence="1" id="KW-0479">Metal-binding</keyword>